<feature type="compositionally biased region" description="Basic and acidic residues" evidence="10">
    <location>
        <begin position="393"/>
        <end position="405"/>
    </location>
</feature>
<dbReference type="eggNOG" id="KOG3510">
    <property type="taxonomic scope" value="Eukaryota"/>
</dbReference>
<keyword evidence="6 11" id="KW-1133">Transmembrane helix</keyword>
<feature type="compositionally biased region" description="Polar residues" evidence="10">
    <location>
        <begin position="456"/>
        <end position="476"/>
    </location>
</feature>
<keyword evidence="5" id="KW-0130">Cell adhesion</keyword>
<dbReference type="InterPro" id="IPR050964">
    <property type="entry name" value="Striated_Muscle_Regulatory"/>
</dbReference>
<dbReference type="GO" id="GO:0016020">
    <property type="term" value="C:membrane"/>
    <property type="evidence" value="ECO:0007669"/>
    <property type="project" value="UniProtKB-SubCell"/>
</dbReference>
<evidence type="ECO:0000256" key="9">
    <source>
        <dbReference type="ARBA" id="ARBA00023319"/>
    </source>
</evidence>
<dbReference type="InterPro" id="IPR013783">
    <property type="entry name" value="Ig-like_fold"/>
</dbReference>
<dbReference type="GO" id="GO:0007155">
    <property type="term" value="P:cell adhesion"/>
    <property type="evidence" value="ECO:0007669"/>
    <property type="project" value="UniProtKB-KW"/>
</dbReference>
<name>A0A1I8MNP3_MUSDO</name>
<dbReference type="AlphaFoldDB" id="A0A1I8MNP3"/>
<feature type="domain" description="Fibronectin type-III" evidence="12">
    <location>
        <begin position="1"/>
        <end position="94"/>
    </location>
</feature>
<evidence type="ECO:0000256" key="6">
    <source>
        <dbReference type="ARBA" id="ARBA00022989"/>
    </source>
</evidence>
<evidence type="ECO:0000256" key="4">
    <source>
        <dbReference type="ARBA" id="ARBA00022737"/>
    </source>
</evidence>
<dbReference type="Pfam" id="PF25059">
    <property type="entry name" value="FN3_DSCAM-DSCAML_C"/>
    <property type="match status" value="1"/>
</dbReference>
<dbReference type="VEuPathDB" id="VectorBase:MDOA006892"/>
<feature type="domain" description="Fibronectin type-III" evidence="12">
    <location>
        <begin position="98"/>
        <end position="190"/>
    </location>
</feature>
<dbReference type="CDD" id="cd00063">
    <property type="entry name" value="FN3"/>
    <property type="match status" value="2"/>
</dbReference>
<keyword evidence="7 11" id="KW-0472">Membrane</keyword>
<feature type="compositionally biased region" description="Polar residues" evidence="10">
    <location>
        <begin position="406"/>
        <end position="417"/>
    </location>
</feature>
<organism evidence="13">
    <name type="scientific">Musca domestica</name>
    <name type="common">House fly</name>
    <dbReference type="NCBI Taxonomy" id="7370"/>
    <lineage>
        <taxon>Eukaryota</taxon>
        <taxon>Metazoa</taxon>
        <taxon>Ecdysozoa</taxon>
        <taxon>Arthropoda</taxon>
        <taxon>Hexapoda</taxon>
        <taxon>Insecta</taxon>
        <taxon>Pterygota</taxon>
        <taxon>Neoptera</taxon>
        <taxon>Endopterygota</taxon>
        <taxon>Diptera</taxon>
        <taxon>Brachycera</taxon>
        <taxon>Muscomorpha</taxon>
        <taxon>Muscoidea</taxon>
        <taxon>Muscidae</taxon>
        <taxon>Musca</taxon>
    </lineage>
</organism>
<keyword evidence="9" id="KW-0393">Immunoglobulin domain</keyword>
<evidence type="ECO:0000256" key="3">
    <source>
        <dbReference type="ARBA" id="ARBA00022729"/>
    </source>
</evidence>
<dbReference type="PROSITE" id="PS50853">
    <property type="entry name" value="FN3"/>
    <property type="match status" value="2"/>
</dbReference>
<feature type="transmembrane region" description="Helical" evidence="11">
    <location>
        <begin position="214"/>
        <end position="236"/>
    </location>
</feature>
<evidence type="ECO:0000256" key="5">
    <source>
        <dbReference type="ARBA" id="ARBA00022889"/>
    </source>
</evidence>
<keyword evidence="4" id="KW-0677">Repeat</keyword>
<sequence>PPSAPVISVIGTTTNSVSLQWKVDDIGGAPLRGFTLTYRKEFGDWEEIQLDRRVNSHLLEGLQCGTRYQFTLVTFNKIGTSATSSIEVGKTKGNKPVAPTKHSLIRPNITSALIELSSWQDGGCPIQYFSIEFKRYGISSDWIIVSSRIETHTRYTIGDLESGTIYNLRVTAHNNAGSTIKEYTFETLRFSGMSRDLDQSDLPQVNSLFRDAHLIAVIITSVFGTILALIGACICFKNYPRHIFSRNVDTLRPPGNEGKDLQHREQYYGTMRKSCQQSPGDSVVALERIPEYSEDIYPYATFHLPEHENQSANIPLNRKGMQPAMYDPRSGDDNTLSNTGMKVKRSVSGSGNISMGGGECSHTSTEKRHKRRSKTIKSESEEYDSLNSDSDLSGERIRDDNRSTRTDASSQMDNSAYNIHGHSPRSGSSNKERLSVFSRPQLHKNILPKRKKDSTNESSPTSNGPAESINTEVLTKSSRRTSFKSPRSLFQIIKPTKILGTVHSANTSPLPPPACPTTLNLQPASAVKPKIRPQPKPPHPYVHLIQRPTSETTISAQHQQPTRPPSPSPSYRFTSSSKHDSTAVTAITNQPQPPPPIGNARSSPNALIILKYSGSGSGSSGDSVGYQKSSHSNRQDKNDP</sequence>
<evidence type="ECO:0000256" key="10">
    <source>
        <dbReference type="SAM" id="MobiDB-lite"/>
    </source>
</evidence>
<feature type="region of interest" description="Disordered" evidence="10">
    <location>
        <begin position="321"/>
        <end position="484"/>
    </location>
</feature>
<dbReference type="STRING" id="7370.A0A1I8MNP3"/>
<dbReference type="PANTHER" id="PTHR13817:SF166">
    <property type="entry name" value="NEURONAL IGCAM-RELATED"/>
    <property type="match status" value="1"/>
</dbReference>
<evidence type="ECO:0000256" key="2">
    <source>
        <dbReference type="ARBA" id="ARBA00022692"/>
    </source>
</evidence>
<dbReference type="PANTHER" id="PTHR13817">
    <property type="entry name" value="TITIN"/>
    <property type="match status" value="1"/>
</dbReference>
<keyword evidence="8" id="KW-1015">Disulfide bond</keyword>
<evidence type="ECO:0000256" key="11">
    <source>
        <dbReference type="SAM" id="Phobius"/>
    </source>
</evidence>
<dbReference type="SUPFAM" id="SSF49265">
    <property type="entry name" value="Fibronectin type III"/>
    <property type="match status" value="1"/>
</dbReference>
<proteinExistence type="predicted"/>
<keyword evidence="3" id="KW-0732">Signal</keyword>
<dbReference type="InterPro" id="IPR056754">
    <property type="entry name" value="DSCAM/DSCAML_C"/>
</dbReference>
<dbReference type="Pfam" id="PF00041">
    <property type="entry name" value="fn3"/>
    <property type="match status" value="1"/>
</dbReference>
<protein>
    <recommendedName>
        <fullName evidence="12">Fibronectin type-III domain-containing protein</fullName>
    </recommendedName>
</protein>
<accession>A0A1I8MNP3</accession>
<evidence type="ECO:0000256" key="1">
    <source>
        <dbReference type="ARBA" id="ARBA00004167"/>
    </source>
</evidence>
<dbReference type="VEuPathDB" id="VectorBase:MDOMA2_017300"/>
<evidence type="ECO:0000256" key="7">
    <source>
        <dbReference type="ARBA" id="ARBA00023136"/>
    </source>
</evidence>
<dbReference type="SMART" id="SM00060">
    <property type="entry name" value="FN3"/>
    <property type="match status" value="2"/>
</dbReference>
<reference evidence="13" key="1">
    <citation type="submission" date="2020-05" db="UniProtKB">
        <authorList>
            <consortium name="EnsemblMetazoa"/>
        </authorList>
    </citation>
    <scope>IDENTIFICATION</scope>
    <source>
        <strain evidence="13">Aabys</strain>
    </source>
</reference>
<dbReference type="InterPro" id="IPR003961">
    <property type="entry name" value="FN3_dom"/>
</dbReference>
<evidence type="ECO:0000256" key="8">
    <source>
        <dbReference type="ARBA" id="ARBA00023157"/>
    </source>
</evidence>
<evidence type="ECO:0000259" key="12">
    <source>
        <dbReference type="PROSITE" id="PS50853"/>
    </source>
</evidence>
<dbReference type="EnsemblMetazoa" id="MDOA006892-RB">
    <property type="protein sequence ID" value="MDOA006892-PB"/>
    <property type="gene ID" value="MDOA006892"/>
</dbReference>
<comment type="subcellular location">
    <subcellularLocation>
        <location evidence="1">Membrane</location>
        <topology evidence="1">Single-pass membrane protein</topology>
    </subcellularLocation>
</comment>
<dbReference type="InterPro" id="IPR036116">
    <property type="entry name" value="FN3_sf"/>
</dbReference>
<evidence type="ECO:0000313" key="13">
    <source>
        <dbReference type="EnsemblMetazoa" id="MDOA006892-PB"/>
    </source>
</evidence>
<keyword evidence="2 11" id="KW-0812">Transmembrane</keyword>
<feature type="region of interest" description="Disordered" evidence="10">
    <location>
        <begin position="552"/>
        <end position="640"/>
    </location>
</feature>
<dbReference type="Gene3D" id="2.60.40.10">
    <property type="entry name" value="Immunoglobulins"/>
    <property type="match status" value="2"/>
</dbReference>